<accession>A0A2P8HHN2</accession>
<comment type="caution">
    <text evidence="1">The sequence shown here is derived from an EMBL/GenBank/DDBJ whole genome shotgun (WGS) entry which is preliminary data.</text>
</comment>
<organism evidence="1 2">
    <name type="scientific">Chitinophaga niastensis</name>
    <dbReference type="NCBI Taxonomy" id="536980"/>
    <lineage>
        <taxon>Bacteria</taxon>
        <taxon>Pseudomonadati</taxon>
        <taxon>Bacteroidota</taxon>
        <taxon>Chitinophagia</taxon>
        <taxon>Chitinophagales</taxon>
        <taxon>Chitinophagaceae</taxon>
        <taxon>Chitinophaga</taxon>
    </lineage>
</organism>
<protein>
    <submittedName>
        <fullName evidence="1">Uncharacterized protein</fullName>
    </submittedName>
</protein>
<proteinExistence type="predicted"/>
<reference evidence="1 2" key="1">
    <citation type="submission" date="2018-03" db="EMBL/GenBank/DDBJ databases">
        <title>Genomic Encyclopedia of Archaeal and Bacterial Type Strains, Phase II (KMG-II): from individual species to whole genera.</title>
        <authorList>
            <person name="Goeker M."/>
        </authorList>
    </citation>
    <scope>NUCLEOTIDE SEQUENCE [LARGE SCALE GENOMIC DNA]</scope>
    <source>
        <strain evidence="1 2">DSM 24859</strain>
    </source>
</reference>
<gene>
    <name evidence="1" type="ORF">CLV51_104397</name>
</gene>
<dbReference type="Proteomes" id="UP000240971">
    <property type="component" value="Unassembled WGS sequence"/>
</dbReference>
<dbReference type="EMBL" id="PYAW01000004">
    <property type="protein sequence ID" value="PSL45690.1"/>
    <property type="molecule type" value="Genomic_DNA"/>
</dbReference>
<keyword evidence="2" id="KW-1185">Reference proteome</keyword>
<evidence type="ECO:0000313" key="1">
    <source>
        <dbReference type="EMBL" id="PSL45690.1"/>
    </source>
</evidence>
<dbReference type="AlphaFoldDB" id="A0A2P8HHN2"/>
<sequence length="80" mass="8407">MKKARIALAIIVIIAIVGGGLAVKAKISGSRIFCSLGQSQNCPLVLLNKTITMSVNAPTSFCTNLTTGTCLFPTHITNMQ</sequence>
<name>A0A2P8HHN2_CHINA</name>
<evidence type="ECO:0000313" key="2">
    <source>
        <dbReference type="Proteomes" id="UP000240971"/>
    </source>
</evidence>
<dbReference type="RefSeq" id="WP_146151337.1">
    <property type="nucleotide sequence ID" value="NZ_PYAW01000004.1"/>
</dbReference>